<protein>
    <recommendedName>
        <fullName evidence="1 5">Thymidylate synthase</fullName>
        <ecNumber evidence="1 5">2.1.1.45</ecNumber>
    </recommendedName>
</protein>
<feature type="domain" description="Thymidylate synthase/dCMP hydroxymethylase" evidence="6">
    <location>
        <begin position="7"/>
        <end position="302"/>
    </location>
</feature>
<evidence type="ECO:0000256" key="2">
    <source>
        <dbReference type="ARBA" id="ARBA00022603"/>
    </source>
</evidence>
<gene>
    <name evidence="7" type="ORF">SAMN05421503_1490</name>
</gene>
<dbReference type="RefSeq" id="WP_097040781.1">
    <property type="nucleotide sequence ID" value="NZ_OBEK01000002.1"/>
</dbReference>
<evidence type="ECO:0000256" key="4">
    <source>
        <dbReference type="ARBA" id="ARBA00022727"/>
    </source>
</evidence>
<organism evidence="7 8">
    <name type="scientific">Terribacillus aidingensis</name>
    <dbReference type="NCBI Taxonomy" id="586416"/>
    <lineage>
        <taxon>Bacteria</taxon>
        <taxon>Bacillati</taxon>
        <taxon>Bacillota</taxon>
        <taxon>Bacilli</taxon>
        <taxon>Bacillales</taxon>
        <taxon>Bacillaceae</taxon>
        <taxon>Terribacillus</taxon>
    </lineage>
</organism>
<accession>A0A285NKQ7</accession>
<evidence type="ECO:0000259" key="6">
    <source>
        <dbReference type="Pfam" id="PF00303"/>
    </source>
</evidence>
<evidence type="ECO:0000313" key="8">
    <source>
        <dbReference type="Proteomes" id="UP000219356"/>
    </source>
</evidence>
<evidence type="ECO:0000256" key="3">
    <source>
        <dbReference type="ARBA" id="ARBA00022679"/>
    </source>
</evidence>
<dbReference type="NCBIfam" id="TIGR03284">
    <property type="entry name" value="thym_sym"/>
    <property type="match status" value="1"/>
</dbReference>
<dbReference type="InterPro" id="IPR023451">
    <property type="entry name" value="Thymidate_synth/dCMP_Mease_dom"/>
</dbReference>
<reference evidence="8" key="1">
    <citation type="submission" date="2017-09" db="EMBL/GenBank/DDBJ databases">
        <authorList>
            <person name="Varghese N."/>
            <person name="Submissions S."/>
        </authorList>
    </citation>
    <scope>NUCLEOTIDE SEQUENCE [LARGE SCALE GENOMIC DNA]</scope>
    <source>
        <strain evidence="8">CGMCC 1.8913</strain>
    </source>
</reference>
<evidence type="ECO:0000256" key="5">
    <source>
        <dbReference type="NCBIfam" id="TIGR03284"/>
    </source>
</evidence>
<dbReference type="InterPro" id="IPR036926">
    <property type="entry name" value="Thymidate_synth/dCMP_Mease_sf"/>
</dbReference>
<dbReference type="GO" id="GO:0032259">
    <property type="term" value="P:methylation"/>
    <property type="evidence" value="ECO:0007669"/>
    <property type="project" value="UniProtKB-KW"/>
</dbReference>
<dbReference type="Pfam" id="PF00303">
    <property type="entry name" value="Thymidylat_synt"/>
    <property type="match status" value="1"/>
</dbReference>
<dbReference type="PANTHER" id="PTHR11548">
    <property type="entry name" value="THYMIDYLATE SYNTHASE 1"/>
    <property type="match status" value="1"/>
</dbReference>
<dbReference type="Gene3D" id="3.30.572.10">
    <property type="entry name" value="Thymidylate synthase/dCMP hydroxymethylase domain"/>
    <property type="match status" value="1"/>
</dbReference>
<dbReference type="AlphaFoldDB" id="A0A285NKQ7"/>
<keyword evidence="2" id="KW-0489">Methyltransferase</keyword>
<dbReference type="PANTHER" id="PTHR11548:SF1">
    <property type="entry name" value="THYMIDYLATE SYNTHASE 1"/>
    <property type="match status" value="1"/>
</dbReference>
<dbReference type="CDD" id="cd00351">
    <property type="entry name" value="TS_Pyrimidine_HMase"/>
    <property type="match status" value="1"/>
</dbReference>
<dbReference type="SUPFAM" id="SSF55831">
    <property type="entry name" value="Thymidylate synthase/dCMP hydroxymethylase"/>
    <property type="match status" value="1"/>
</dbReference>
<dbReference type="Proteomes" id="UP000219356">
    <property type="component" value="Unassembled WGS sequence"/>
</dbReference>
<dbReference type="GO" id="GO:0006231">
    <property type="term" value="P:dTMP biosynthetic process"/>
    <property type="evidence" value="ECO:0007669"/>
    <property type="project" value="InterPro"/>
</dbReference>
<proteinExistence type="predicted"/>
<sequence>MSIADVKYKELLQEVLDNGVWDSNGEVRPTYDDGTPAYSKSSFGHQVKFQPGELPIIGSKHTPVKGSINEVVQLFFKMKSVRIEDAEKLGIKYWKEWAQDDSTIGKSYGYQLAHQKELVTIKRDTKLERHEDSKYYLQDVKAGEQIWLNQVDSLLYNLKENPYSRRLMFSYWNPKHVYDKSLQECAWAGEFNIRGDQLDFCLIQRSVDLLLGIPTNWVGYYALQCAFANILGFKVGTFTHQMGNIHLYDNQIELAKKVITAEEYDQPTLWVNPEIKYFYDYKVDDIKVFDYQHGERIRSKPAI</sequence>
<dbReference type="PRINTS" id="PR00108">
    <property type="entry name" value="THYMDSNTHASE"/>
</dbReference>
<evidence type="ECO:0000313" key="7">
    <source>
        <dbReference type="EMBL" id="SNZ10035.1"/>
    </source>
</evidence>
<name>A0A285NKQ7_9BACI</name>
<dbReference type="InterPro" id="IPR000398">
    <property type="entry name" value="Thymidylate_synthase"/>
</dbReference>
<evidence type="ECO:0000256" key="1">
    <source>
        <dbReference type="ARBA" id="ARBA00011947"/>
    </source>
</evidence>
<dbReference type="InterPro" id="IPR045097">
    <property type="entry name" value="Thymidate_synth/dCMP_Mease"/>
</dbReference>
<dbReference type="EMBL" id="OBEK01000002">
    <property type="protein sequence ID" value="SNZ10035.1"/>
    <property type="molecule type" value="Genomic_DNA"/>
</dbReference>
<dbReference type="GO" id="GO:0005829">
    <property type="term" value="C:cytosol"/>
    <property type="evidence" value="ECO:0007669"/>
    <property type="project" value="TreeGrafter"/>
</dbReference>
<dbReference type="OrthoDB" id="9774633at2"/>
<keyword evidence="4" id="KW-0545">Nucleotide biosynthesis</keyword>
<keyword evidence="3" id="KW-0808">Transferase</keyword>
<keyword evidence="8" id="KW-1185">Reference proteome</keyword>
<dbReference type="EC" id="2.1.1.45" evidence="1 5"/>
<dbReference type="GO" id="GO:0004799">
    <property type="term" value="F:thymidylate synthase activity"/>
    <property type="evidence" value="ECO:0007669"/>
    <property type="project" value="UniProtKB-UniRule"/>
</dbReference>